<name>A0A9X3CDD2_9VIBR</name>
<keyword evidence="3" id="KW-1185">Reference proteome</keyword>
<evidence type="ECO:0000313" key="3">
    <source>
        <dbReference type="Proteomes" id="UP001155586"/>
    </source>
</evidence>
<evidence type="ECO:0000256" key="1">
    <source>
        <dbReference type="SAM" id="SignalP"/>
    </source>
</evidence>
<dbReference type="InterPro" id="IPR016896">
    <property type="entry name" value="DUF2860"/>
</dbReference>
<reference evidence="2" key="1">
    <citation type="submission" date="2022-02" db="EMBL/GenBank/DDBJ databases">
        <title>Vibrio sp. nov., a new bacterium isolated from Bohai sea, China.</title>
        <authorList>
            <person name="Yuan Y."/>
        </authorList>
    </citation>
    <scope>NUCLEOTIDE SEQUENCE</scope>
    <source>
        <strain evidence="2">DBSS07</strain>
    </source>
</reference>
<feature type="chain" id="PRO_5040826692" evidence="1">
    <location>
        <begin position="20"/>
        <end position="318"/>
    </location>
</feature>
<dbReference type="Pfam" id="PF11059">
    <property type="entry name" value="DUF2860"/>
    <property type="match status" value="1"/>
</dbReference>
<evidence type="ECO:0000313" key="2">
    <source>
        <dbReference type="EMBL" id="MCW8333556.1"/>
    </source>
</evidence>
<dbReference type="EMBL" id="JAKRRX010000027">
    <property type="protein sequence ID" value="MCW8333556.1"/>
    <property type="molecule type" value="Genomic_DNA"/>
</dbReference>
<dbReference type="PIRSF" id="PIRSF028696">
    <property type="entry name" value="UCP028696"/>
    <property type="match status" value="1"/>
</dbReference>
<dbReference type="AlphaFoldDB" id="A0A9X3CDD2"/>
<protein>
    <submittedName>
        <fullName evidence="2">DUF2860 domain-containing protein</fullName>
    </submittedName>
</protein>
<accession>A0A9X3CDD2</accession>
<dbReference type="RefSeq" id="WP_265687079.1">
    <property type="nucleotide sequence ID" value="NZ_JAKRRX010000027.1"/>
</dbReference>
<proteinExistence type="predicted"/>
<feature type="signal peptide" evidence="1">
    <location>
        <begin position="1"/>
        <end position="19"/>
    </location>
</feature>
<dbReference type="Proteomes" id="UP001155586">
    <property type="component" value="Unassembled WGS sequence"/>
</dbReference>
<sequence length="318" mass="35201">MNKSLSIALLSAVAIPSYAALGPAGISGEISLNAGYTSSDSNFNTEGEATITSLDQSGSSESGSFVGPLGNLAYTFGSQQQQQLYMGTTREDIAVGTLAFQFGYKYQIPGGTIIDVAYLPTVIAAKSWTNPYELNTARQETDEDGNAYRLTLDRIAGTPFTLDFAYGTKDVENDELVGTELARDGKSYYLKAQYRQMLSRTSFVLPALKYIKHEADGNANSYDSYAFELSYFTFLNKHTFGLTGSYTVSDYEGENSWFGNQIRSDDKLGLFAVYEYDKLMNWENWSLISLAGYSSSDSNITFYDETEYFMSLGINYKF</sequence>
<gene>
    <name evidence="2" type="ORF">MD483_06930</name>
</gene>
<organism evidence="2 3">
    <name type="scientific">Vibrio paucivorans</name>
    <dbReference type="NCBI Taxonomy" id="2829489"/>
    <lineage>
        <taxon>Bacteria</taxon>
        <taxon>Pseudomonadati</taxon>
        <taxon>Pseudomonadota</taxon>
        <taxon>Gammaproteobacteria</taxon>
        <taxon>Vibrionales</taxon>
        <taxon>Vibrionaceae</taxon>
        <taxon>Vibrio</taxon>
    </lineage>
</organism>
<comment type="caution">
    <text evidence="2">The sequence shown here is derived from an EMBL/GenBank/DDBJ whole genome shotgun (WGS) entry which is preliminary data.</text>
</comment>
<keyword evidence="1" id="KW-0732">Signal</keyword>